<protein>
    <submittedName>
        <fullName evidence="4">EamA family transporter</fullName>
    </submittedName>
</protein>
<feature type="transmembrane region" description="Helical" evidence="2">
    <location>
        <begin position="61"/>
        <end position="83"/>
    </location>
</feature>
<feature type="transmembrane region" description="Helical" evidence="2">
    <location>
        <begin position="29"/>
        <end position="49"/>
    </location>
</feature>
<name>A0ABW6GN72_9ACTN</name>
<feature type="transmembrane region" description="Helical" evidence="2">
    <location>
        <begin position="222"/>
        <end position="242"/>
    </location>
</feature>
<feature type="transmembrane region" description="Helical" evidence="2">
    <location>
        <begin position="89"/>
        <end position="108"/>
    </location>
</feature>
<evidence type="ECO:0000256" key="2">
    <source>
        <dbReference type="SAM" id="Phobius"/>
    </source>
</evidence>
<comment type="similarity">
    <text evidence="1">Belongs to the EamA transporter family.</text>
</comment>
<accession>A0ABW6GN72</accession>
<feature type="transmembrane region" description="Helical" evidence="2">
    <location>
        <begin position="190"/>
        <end position="210"/>
    </location>
</feature>
<dbReference type="SUPFAM" id="SSF103481">
    <property type="entry name" value="Multidrug resistance efflux transporter EmrE"/>
    <property type="match status" value="2"/>
</dbReference>
<feature type="domain" description="EamA" evidence="3">
    <location>
        <begin position="163"/>
        <end position="292"/>
    </location>
</feature>
<comment type="caution">
    <text evidence="4">The sequence shown here is derived from an EMBL/GenBank/DDBJ whole genome shotgun (WGS) entry which is preliminary data.</text>
</comment>
<feature type="transmembrane region" description="Helical" evidence="2">
    <location>
        <begin position="277"/>
        <end position="294"/>
    </location>
</feature>
<organism evidence="4 5">
    <name type="scientific">Kitasatospora phosalacinea</name>
    <dbReference type="NCBI Taxonomy" id="2065"/>
    <lineage>
        <taxon>Bacteria</taxon>
        <taxon>Bacillati</taxon>
        <taxon>Actinomycetota</taxon>
        <taxon>Actinomycetes</taxon>
        <taxon>Kitasatosporales</taxon>
        <taxon>Streptomycetaceae</taxon>
        <taxon>Kitasatospora</taxon>
    </lineage>
</organism>
<evidence type="ECO:0000313" key="4">
    <source>
        <dbReference type="EMBL" id="MFE1354084.1"/>
    </source>
</evidence>
<proteinExistence type="inferred from homology"/>
<feature type="transmembrane region" description="Helical" evidence="2">
    <location>
        <begin position="248"/>
        <end position="270"/>
    </location>
</feature>
<reference evidence="4 5" key="1">
    <citation type="submission" date="2024-09" db="EMBL/GenBank/DDBJ databases">
        <title>The Natural Products Discovery Center: Release of the First 8490 Sequenced Strains for Exploring Actinobacteria Biosynthetic Diversity.</title>
        <authorList>
            <person name="Kalkreuter E."/>
            <person name="Kautsar S.A."/>
            <person name="Yang D."/>
            <person name="Bader C.D."/>
            <person name="Teijaro C.N."/>
            <person name="Fluegel L."/>
            <person name="Davis C.M."/>
            <person name="Simpson J.R."/>
            <person name="Lauterbach L."/>
            <person name="Steele A.D."/>
            <person name="Gui C."/>
            <person name="Meng S."/>
            <person name="Li G."/>
            <person name="Viehrig K."/>
            <person name="Ye F."/>
            <person name="Su P."/>
            <person name="Kiefer A.F."/>
            <person name="Nichols A."/>
            <person name="Cepeda A.J."/>
            <person name="Yan W."/>
            <person name="Fan B."/>
            <person name="Jiang Y."/>
            <person name="Adhikari A."/>
            <person name="Zheng C.-J."/>
            <person name="Schuster L."/>
            <person name="Cowan T.M."/>
            <person name="Smanski M.J."/>
            <person name="Chevrette M.G."/>
            <person name="De Carvalho L.P.S."/>
            <person name="Shen B."/>
        </authorList>
    </citation>
    <scope>NUCLEOTIDE SEQUENCE [LARGE SCALE GENOMIC DNA]</scope>
    <source>
        <strain evidence="4 5">NPDC058753</strain>
    </source>
</reference>
<evidence type="ECO:0000313" key="5">
    <source>
        <dbReference type="Proteomes" id="UP001599542"/>
    </source>
</evidence>
<dbReference type="Pfam" id="PF00892">
    <property type="entry name" value="EamA"/>
    <property type="match status" value="1"/>
</dbReference>
<dbReference type="RefSeq" id="WP_380318956.1">
    <property type="nucleotide sequence ID" value="NZ_JBHYPW010000007.1"/>
</dbReference>
<dbReference type="InterPro" id="IPR000620">
    <property type="entry name" value="EamA_dom"/>
</dbReference>
<keyword evidence="5" id="KW-1185">Reference proteome</keyword>
<evidence type="ECO:0000256" key="1">
    <source>
        <dbReference type="ARBA" id="ARBA00007362"/>
    </source>
</evidence>
<keyword evidence="2" id="KW-1133">Transmembrane helix</keyword>
<gene>
    <name evidence="4" type="ORF">ACFW6T_19065</name>
</gene>
<feature type="transmembrane region" description="Helical" evidence="2">
    <location>
        <begin position="163"/>
        <end position="184"/>
    </location>
</feature>
<keyword evidence="2" id="KW-0812">Transmembrane</keyword>
<dbReference type="Proteomes" id="UP001599542">
    <property type="component" value="Unassembled WGS sequence"/>
</dbReference>
<evidence type="ECO:0000259" key="3">
    <source>
        <dbReference type="Pfam" id="PF00892"/>
    </source>
</evidence>
<dbReference type="InterPro" id="IPR037185">
    <property type="entry name" value="EmrE-like"/>
</dbReference>
<sequence length="295" mass="28646">MIALLLALGSSLAYGCADFLGGLGARRAHVLRTVLVAAPASLAVELLLWPLLGARFEPGAVGWGAASGAASAAAFALLYRTLAIGPMNVLSPVTALVSAMLPVAVGLLQGERPGPAGLLGLPLALFAVVLVSAGPGGGGDGGAGDGGAAAGGGGGRARASRRALLLALGAGTAIAVQLVCLHQAPSGSGVAPLIVGRAVTSALTLTAVLLWRRRLGPERPAYGLAATAGALDSLAGVLFLLAARSGDLAVVAVVTALYPTGTVLLARTVLAERVHRGQLAGLGAAALAVGLLALA</sequence>
<dbReference type="EMBL" id="JBHYPX010000037">
    <property type="protein sequence ID" value="MFE1354084.1"/>
    <property type="molecule type" value="Genomic_DNA"/>
</dbReference>
<keyword evidence="2" id="KW-0472">Membrane</keyword>